<dbReference type="Proteomes" id="UP000703269">
    <property type="component" value="Unassembled WGS sequence"/>
</dbReference>
<organism evidence="4 5">
    <name type="scientific">Phanerochaete sordida</name>
    <dbReference type="NCBI Taxonomy" id="48140"/>
    <lineage>
        <taxon>Eukaryota</taxon>
        <taxon>Fungi</taxon>
        <taxon>Dikarya</taxon>
        <taxon>Basidiomycota</taxon>
        <taxon>Agaricomycotina</taxon>
        <taxon>Agaricomycetes</taxon>
        <taxon>Polyporales</taxon>
        <taxon>Phanerochaetaceae</taxon>
        <taxon>Phanerochaete</taxon>
    </lineage>
</organism>
<gene>
    <name evidence="4" type="ORF">PsYK624_081250</name>
</gene>
<feature type="transmembrane region" description="Helical" evidence="1">
    <location>
        <begin position="278"/>
        <end position="295"/>
    </location>
</feature>
<dbReference type="InterPro" id="IPR029044">
    <property type="entry name" value="Nucleotide-diphossugar_trans"/>
</dbReference>
<accession>A0A9P3GBR9</accession>
<dbReference type="InterPro" id="IPR001173">
    <property type="entry name" value="Glyco_trans_2-like"/>
</dbReference>
<name>A0A9P3GBR9_9APHY</name>
<feature type="domain" description="Glycosyltransferase 2-like" evidence="2">
    <location>
        <begin position="498"/>
        <end position="708"/>
    </location>
</feature>
<feature type="domain" description="DUF7928" evidence="3">
    <location>
        <begin position="5"/>
        <end position="155"/>
    </location>
</feature>
<comment type="caution">
    <text evidence="4">The sequence shown here is derived from an EMBL/GenBank/DDBJ whole genome shotgun (WGS) entry which is preliminary data.</text>
</comment>
<dbReference type="EMBL" id="BPQB01000024">
    <property type="protein sequence ID" value="GJE91973.1"/>
    <property type="molecule type" value="Genomic_DNA"/>
</dbReference>
<dbReference type="Pfam" id="PF25550">
    <property type="entry name" value="DUF7928"/>
    <property type="match status" value="1"/>
</dbReference>
<feature type="transmembrane region" description="Helical" evidence="1">
    <location>
        <begin position="854"/>
        <end position="877"/>
    </location>
</feature>
<evidence type="ECO:0000313" key="4">
    <source>
        <dbReference type="EMBL" id="GJE91973.1"/>
    </source>
</evidence>
<keyword evidence="4" id="KW-0808">Transferase</keyword>
<feature type="transmembrane region" description="Helical" evidence="1">
    <location>
        <begin position="820"/>
        <end position="842"/>
    </location>
</feature>
<sequence length="882" mass="99453">MDYDAFDALLHHIFKQTQGDAWFKPSEENIHVGVCLRVDSTRFRVFPYENRYLEPFEAAVRALNPVVAVKTRSAAIHAALSTVKEDADAIYLDTDTRIQILDTMTWLPRADKEQCGAFIRDERVLVVWAYNLDNIIPTARDFEDKLIKLVWRERMGALGSVTSSAEVSPVASEQNLRARAAEIAGLDEKAAQAIAKEKEASGKESRKPHVNGLASLFGYFVSNKEDVEKANKGPSDRPMRMFAPFYGGLAAALAIFFVGSGISIMIVESTLDGTFTRFALLATAPFLCCVSLFFCSQIIGNVSMIIGPVAQYHQNSKYYSAVPPAPNREVDANLPHVSIEMPVYKESLKETIAPSVYSLKKAMQTYARQGGTSSIFVHDDGLQLISEQDRAERIAFYADHNIGWVARPPHSSEADGYKRAGRFKKASNMNYGLALSLKLEKHMAALIADAAARGEEVDEDDNIEDRALEMAVEETYADSGRRWRPWACNGKSLRLGELILIVDSDTIVPEDCFRDAARELAECPEVAIIQHESDVMQVAHHYFENGIAHFTRRINRCISLGTANGEVAPFVGHNAFLRWSALQDAAFVDPADGVKKIWSETNVSEDFDMALRLQLKHYIIRWATYSDGGFKEGVSLTCDDELNRWQKYSYGCNELIFNPMVEWWYKGPITKQLRVFLWSDAPVHYKISMCAYMFSYYGLAAAALLSVMNYLLLGWGVEVDGYYLHSFEIWLACTVVFPIAGNVGFTLLEYRLGQRNLIDSFLENIAWIPFFFFFFGGLSIHLSQALLAHMFSYNITWGATKKEVERSNFWLEVPKILKRFWLALVICITLCVGMVILTLNFVPEDWRVFGIDWAVILPLAITAGCHILFPIVLNPWFMIFSY</sequence>
<dbReference type="SUPFAM" id="SSF53448">
    <property type="entry name" value="Nucleotide-diphospho-sugar transferases"/>
    <property type="match status" value="1"/>
</dbReference>
<keyword evidence="1" id="KW-0472">Membrane</keyword>
<feature type="transmembrane region" description="Helical" evidence="1">
    <location>
        <begin position="245"/>
        <end position="266"/>
    </location>
</feature>
<reference evidence="4 5" key="1">
    <citation type="submission" date="2021-08" db="EMBL/GenBank/DDBJ databases">
        <title>Draft Genome Sequence of Phanerochaete sordida strain YK-624.</title>
        <authorList>
            <person name="Mori T."/>
            <person name="Dohra H."/>
            <person name="Suzuki T."/>
            <person name="Kawagishi H."/>
            <person name="Hirai H."/>
        </authorList>
    </citation>
    <scope>NUCLEOTIDE SEQUENCE [LARGE SCALE GENOMIC DNA]</scope>
    <source>
        <strain evidence="4 5">YK-624</strain>
    </source>
</reference>
<dbReference type="OrthoDB" id="38531at2759"/>
<evidence type="ECO:0000313" key="5">
    <source>
        <dbReference type="Proteomes" id="UP000703269"/>
    </source>
</evidence>
<evidence type="ECO:0000259" key="3">
    <source>
        <dbReference type="Pfam" id="PF25550"/>
    </source>
</evidence>
<protein>
    <submittedName>
        <fullName evidence="4">Glycosyl transferase family group 2-domain-containing protein</fullName>
    </submittedName>
</protein>
<feature type="transmembrane region" description="Helical" evidence="1">
    <location>
        <begin position="760"/>
        <end position="782"/>
    </location>
</feature>
<dbReference type="Pfam" id="PF13632">
    <property type="entry name" value="Glyco_trans_2_3"/>
    <property type="match status" value="1"/>
</dbReference>
<dbReference type="PANTHER" id="PTHR35408">
    <property type="entry name" value="CHROMOSOME 15, WHOLE GENOME SHOTGUN SEQUENCE"/>
    <property type="match status" value="1"/>
</dbReference>
<dbReference type="AlphaFoldDB" id="A0A9P3GBR9"/>
<keyword evidence="5" id="KW-1185">Reference proteome</keyword>
<dbReference type="GO" id="GO:0016740">
    <property type="term" value="F:transferase activity"/>
    <property type="evidence" value="ECO:0007669"/>
    <property type="project" value="UniProtKB-KW"/>
</dbReference>
<feature type="transmembrane region" description="Helical" evidence="1">
    <location>
        <begin position="694"/>
        <end position="717"/>
    </location>
</feature>
<evidence type="ECO:0000256" key="1">
    <source>
        <dbReference type="SAM" id="Phobius"/>
    </source>
</evidence>
<dbReference type="PANTHER" id="PTHR35408:SF2">
    <property type="entry name" value="GLYCOSYLTRANSFERASE 2-LIKE DOMAIN-CONTAINING PROTEIN"/>
    <property type="match status" value="1"/>
</dbReference>
<proteinExistence type="predicted"/>
<dbReference type="Gene3D" id="3.90.550.10">
    <property type="entry name" value="Spore Coat Polysaccharide Biosynthesis Protein SpsA, Chain A"/>
    <property type="match status" value="1"/>
</dbReference>
<feature type="transmembrane region" description="Helical" evidence="1">
    <location>
        <begin position="729"/>
        <end position="748"/>
    </location>
</feature>
<keyword evidence="1" id="KW-0812">Transmembrane</keyword>
<keyword evidence="1" id="KW-1133">Transmembrane helix</keyword>
<dbReference type="InterPro" id="IPR057688">
    <property type="entry name" value="DUF7928"/>
</dbReference>
<evidence type="ECO:0000259" key="2">
    <source>
        <dbReference type="Pfam" id="PF13632"/>
    </source>
</evidence>